<feature type="region of interest" description="Disordered" evidence="1">
    <location>
        <begin position="318"/>
        <end position="337"/>
    </location>
</feature>
<evidence type="ECO:0000256" key="1">
    <source>
        <dbReference type="SAM" id="MobiDB-lite"/>
    </source>
</evidence>
<evidence type="ECO:0000313" key="4">
    <source>
        <dbReference type="Proteomes" id="UP000241769"/>
    </source>
</evidence>
<gene>
    <name evidence="3" type="ORF">PROFUN_15569</name>
</gene>
<feature type="compositionally biased region" description="Polar residues" evidence="1">
    <location>
        <begin position="318"/>
        <end position="328"/>
    </location>
</feature>
<keyword evidence="2" id="KW-0732">Signal</keyword>
<sequence>MLKSALLLLALVALGQTQLIQKSTFSNDQCANGTGYTVYRDGKCMTSGESCSSHRIPSELYRLHLHLLGHKNNITYPYVRTRCYTQIDVYQKTTIKLIWFNLVNSERSYLENTRKLLRYRDRHISRSRSCLAAKCQTRRNDATLYDSCASYSCSGSTVKASTYLGSSCSGSYTSGNSSNVNQCVVTDTGYTKFACVSAFPYTANSASDRLTVNFGSTDCTGDVGYISVSQGENANTSCAASACTKTLDQRSTITLCGNSATLAGYVTRLQSSASSVFVSVGLLFAKIFSTNPMTVLHSGPSGGFEAFCGPRWSNAANDNSNFDTNQNRRSSRRFPPYTESGEKVRTRYFKVNLTIFLEPGWYFHHSSPGTIMFKSALLLLALASVGHAQLILSTGYSNRNCNSTSYMSVYRDGRCMTSSTLIGSYSVMYQCSSSSSFKNVQWLGNSCDGYSTTDTGSLNQCQSNSGGGYSRWSCISAFPYVANSASDYVFVTFGSADCSGEVDHIERAMRPQDISPIRSDFVLESIDTAGTLVNARDPNDNWIALGGSTVS</sequence>
<feature type="chain" id="PRO_5015200309" evidence="2">
    <location>
        <begin position="18"/>
        <end position="551"/>
    </location>
</feature>
<name>A0A2P6MZ23_9EUKA</name>
<dbReference type="AlphaFoldDB" id="A0A2P6MZ23"/>
<keyword evidence="4" id="KW-1185">Reference proteome</keyword>
<feature type="signal peptide" evidence="2">
    <location>
        <begin position="1"/>
        <end position="17"/>
    </location>
</feature>
<reference evidence="3 4" key="1">
    <citation type="journal article" date="2018" name="Genome Biol. Evol.">
        <title>Multiple Roots of Fruiting Body Formation in Amoebozoa.</title>
        <authorList>
            <person name="Hillmann F."/>
            <person name="Forbes G."/>
            <person name="Novohradska S."/>
            <person name="Ferling I."/>
            <person name="Riege K."/>
            <person name="Groth M."/>
            <person name="Westermann M."/>
            <person name="Marz M."/>
            <person name="Spaller T."/>
            <person name="Winckler T."/>
            <person name="Schaap P."/>
            <person name="Glockner G."/>
        </authorList>
    </citation>
    <scope>NUCLEOTIDE SEQUENCE [LARGE SCALE GENOMIC DNA]</scope>
    <source>
        <strain evidence="3 4">Jena</strain>
    </source>
</reference>
<comment type="caution">
    <text evidence="3">The sequence shown here is derived from an EMBL/GenBank/DDBJ whole genome shotgun (WGS) entry which is preliminary data.</text>
</comment>
<protein>
    <submittedName>
        <fullName evidence="3">Uncharacterized protein</fullName>
    </submittedName>
</protein>
<dbReference type="Proteomes" id="UP000241769">
    <property type="component" value="Unassembled WGS sequence"/>
</dbReference>
<evidence type="ECO:0000313" key="3">
    <source>
        <dbReference type="EMBL" id="PRP76955.1"/>
    </source>
</evidence>
<accession>A0A2P6MZ23</accession>
<organism evidence="3 4">
    <name type="scientific">Planoprotostelium fungivorum</name>
    <dbReference type="NCBI Taxonomy" id="1890364"/>
    <lineage>
        <taxon>Eukaryota</taxon>
        <taxon>Amoebozoa</taxon>
        <taxon>Evosea</taxon>
        <taxon>Variosea</taxon>
        <taxon>Cavosteliida</taxon>
        <taxon>Cavosteliaceae</taxon>
        <taxon>Planoprotostelium</taxon>
    </lineage>
</organism>
<proteinExistence type="predicted"/>
<dbReference type="EMBL" id="MDYQ01000291">
    <property type="protein sequence ID" value="PRP76955.1"/>
    <property type="molecule type" value="Genomic_DNA"/>
</dbReference>
<dbReference type="InParanoid" id="A0A2P6MZ23"/>
<evidence type="ECO:0000256" key="2">
    <source>
        <dbReference type="SAM" id="SignalP"/>
    </source>
</evidence>